<evidence type="ECO:0000313" key="4">
    <source>
        <dbReference type="Proteomes" id="UP000029257"/>
    </source>
</evidence>
<name>A0AAW3EDS6_9GAMM</name>
<accession>A0AAW3EDS6</accession>
<evidence type="ECO:0000313" key="3">
    <source>
        <dbReference type="EMBL" id="KGA27412.1"/>
    </source>
</evidence>
<sequence>MATGTKNEKSQKVQARAPHEVVDAMEEVKEPGESTGQFIVMAMQGEIKRRQRKKAKDTSNEGEL</sequence>
<proteinExistence type="predicted"/>
<comment type="caution">
    <text evidence="2">The sequence shown here is derived from an EMBL/GenBank/DDBJ whole genome shotgun (WGS) entry which is preliminary data.</text>
</comment>
<evidence type="ECO:0000256" key="1">
    <source>
        <dbReference type="SAM" id="MobiDB-lite"/>
    </source>
</evidence>
<evidence type="ECO:0000313" key="5">
    <source>
        <dbReference type="Proteomes" id="UP000029436"/>
    </source>
</evidence>
<dbReference type="EMBL" id="JQOH01000008">
    <property type="protein sequence ID" value="KGA27412.1"/>
    <property type="molecule type" value="Genomic_DNA"/>
</dbReference>
<dbReference type="Proteomes" id="UP000029436">
    <property type="component" value="Unassembled WGS sequence"/>
</dbReference>
<dbReference type="EMBL" id="JQHP01000009">
    <property type="protein sequence ID" value="KFX04278.1"/>
    <property type="molecule type" value="Genomic_DNA"/>
</dbReference>
<organism evidence="2 4">
    <name type="scientific">Pectobacterium wasabiae</name>
    <dbReference type="NCBI Taxonomy" id="55208"/>
    <lineage>
        <taxon>Bacteria</taxon>
        <taxon>Pseudomonadati</taxon>
        <taxon>Pseudomonadota</taxon>
        <taxon>Gammaproteobacteria</taxon>
        <taxon>Enterobacterales</taxon>
        <taxon>Pectobacteriaceae</taxon>
        <taxon>Pectobacterium</taxon>
    </lineage>
</organism>
<feature type="region of interest" description="Disordered" evidence="1">
    <location>
        <begin position="1"/>
        <end position="21"/>
    </location>
</feature>
<evidence type="ECO:0000313" key="2">
    <source>
        <dbReference type="EMBL" id="KFX04278.1"/>
    </source>
</evidence>
<reference evidence="4 5" key="1">
    <citation type="submission" date="2014-08" db="EMBL/GenBank/DDBJ databases">
        <title>Genome sequences of NCPPB Pectobacterium isolates.</title>
        <authorList>
            <person name="Glover R.H."/>
            <person name="Sapp M."/>
            <person name="Elphinstone J."/>
        </authorList>
    </citation>
    <scope>NUCLEOTIDE SEQUENCE [LARGE SCALE GENOMIC DNA]</scope>
    <source>
        <strain evidence="2 4">NCPPB 3701</strain>
        <strain evidence="3 5">NCPPB3702</strain>
    </source>
</reference>
<feature type="region of interest" description="Disordered" evidence="1">
    <location>
        <begin position="45"/>
        <end position="64"/>
    </location>
</feature>
<dbReference type="AlphaFoldDB" id="A0AAW3EDS6"/>
<dbReference type="RefSeq" id="WP_005968182.1">
    <property type="nucleotide sequence ID" value="NZ_JQHP01000009.1"/>
</dbReference>
<dbReference type="NCBIfam" id="NF041551">
    <property type="entry name" value="YlcI_YnfO_N"/>
    <property type="match status" value="1"/>
</dbReference>
<protein>
    <submittedName>
        <fullName evidence="2">Uncharacterized protein</fullName>
    </submittedName>
</protein>
<keyword evidence="5" id="KW-1185">Reference proteome</keyword>
<dbReference type="Proteomes" id="UP000029257">
    <property type="component" value="Unassembled WGS sequence"/>
</dbReference>
<gene>
    <name evidence="2" type="ORF">JV38_17340</name>
    <name evidence="3" type="ORF">KU73_17330</name>
</gene>